<reference evidence="2 3" key="1">
    <citation type="submission" date="2016-10" db="EMBL/GenBank/DDBJ databases">
        <title>The genome sequence of Colletotrichum fioriniae PJ7.</title>
        <authorList>
            <person name="Baroncelli R."/>
        </authorList>
    </citation>
    <scope>NUCLEOTIDE SEQUENCE [LARGE SCALE GENOMIC DNA]</scope>
    <source>
        <strain evidence="2">Col 31</strain>
    </source>
</reference>
<keyword evidence="3" id="KW-1185">Reference proteome</keyword>
<dbReference type="Proteomes" id="UP001239795">
    <property type="component" value="Unassembled WGS sequence"/>
</dbReference>
<evidence type="ECO:0000256" key="1">
    <source>
        <dbReference type="SAM" id="MobiDB-lite"/>
    </source>
</evidence>
<organism evidence="2 3">
    <name type="scientific">Colletotrichum melonis</name>
    <dbReference type="NCBI Taxonomy" id="1209925"/>
    <lineage>
        <taxon>Eukaryota</taxon>
        <taxon>Fungi</taxon>
        <taxon>Dikarya</taxon>
        <taxon>Ascomycota</taxon>
        <taxon>Pezizomycotina</taxon>
        <taxon>Sordariomycetes</taxon>
        <taxon>Hypocreomycetidae</taxon>
        <taxon>Glomerellales</taxon>
        <taxon>Glomerellaceae</taxon>
        <taxon>Colletotrichum</taxon>
        <taxon>Colletotrichum acutatum species complex</taxon>
    </lineage>
</organism>
<sequence>MINKYRRQGGIRFESRDSSSHQTITFGGRVCPIHSAIMTLTFDADFNTWIRFSQPPSPIASRRPTSLQATDGPPPWLAATVNNCMQILLAHLCKQAAPCQ</sequence>
<evidence type="ECO:0000313" key="2">
    <source>
        <dbReference type="EMBL" id="KAK1459701.1"/>
    </source>
</evidence>
<dbReference type="EMBL" id="MLGG01000013">
    <property type="protein sequence ID" value="KAK1459701.1"/>
    <property type="molecule type" value="Genomic_DNA"/>
</dbReference>
<evidence type="ECO:0000313" key="3">
    <source>
        <dbReference type="Proteomes" id="UP001239795"/>
    </source>
</evidence>
<feature type="region of interest" description="Disordered" evidence="1">
    <location>
        <begin position="1"/>
        <end position="20"/>
    </location>
</feature>
<gene>
    <name evidence="2" type="ORF">CMEL01_02700</name>
</gene>
<proteinExistence type="predicted"/>
<accession>A0AAI9XQY9</accession>
<protein>
    <submittedName>
        <fullName evidence="2">Uncharacterized protein</fullName>
    </submittedName>
</protein>
<name>A0AAI9XQY9_9PEZI</name>
<dbReference type="AlphaFoldDB" id="A0AAI9XQY9"/>
<comment type="caution">
    <text evidence="2">The sequence shown here is derived from an EMBL/GenBank/DDBJ whole genome shotgun (WGS) entry which is preliminary data.</text>
</comment>